<evidence type="ECO:0000313" key="2">
    <source>
        <dbReference type="Proteomes" id="UP000789920"/>
    </source>
</evidence>
<feature type="non-terminal residue" evidence="1">
    <location>
        <position position="1"/>
    </location>
</feature>
<reference evidence="1" key="1">
    <citation type="submission" date="2021-06" db="EMBL/GenBank/DDBJ databases">
        <authorList>
            <person name="Kallberg Y."/>
            <person name="Tangrot J."/>
            <person name="Rosling A."/>
        </authorList>
    </citation>
    <scope>NUCLEOTIDE SEQUENCE</scope>
    <source>
        <strain evidence="1">MA461A</strain>
    </source>
</reference>
<name>A0ACA9S279_9GLOM</name>
<proteinExistence type="predicted"/>
<gene>
    <name evidence="1" type="ORF">RPERSI_LOCUS25797</name>
</gene>
<sequence>SGGKENKLVIPVVVASELGIAQTNYKKWLESHTKEGESPVFEINSPLHFILSTTRHVKSCGNPRGPPQLETITLTRSQRALKPNGVLFAE</sequence>
<dbReference type="Proteomes" id="UP000789920">
    <property type="component" value="Unassembled WGS sequence"/>
</dbReference>
<organism evidence="1 2">
    <name type="scientific">Racocetra persica</name>
    <dbReference type="NCBI Taxonomy" id="160502"/>
    <lineage>
        <taxon>Eukaryota</taxon>
        <taxon>Fungi</taxon>
        <taxon>Fungi incertae sedis</taxon>
        <taxon>Mucoromycota</taxon>
        <taxon>Glomeromycotina</taxon>
        <taxon>Glomeromycetes</taxon>
        <taxon>Diversisporales</taxon>
        <taxon>Gigasporaceae</taxon>
        <taxon>Racocetra</taxon>
    </lineage>
</organism>
<comment type="caution">
    <text evidence="1">The sequence shown here is derived from an EMBL/GenBank/DDBJ whole genome shotgun (WGS) entry which is preliminary data.</text>
</comment>
<protein>
    <submittedName>
        <fullName evidence="1">13836_t:CDS:1</fullName>
    </submittedName>
</protein>
<dbReference type="EMBL" id="CAJVQC010086233">
    <property type="protein sequence ID" value="CAG8822417.1"/>
    <property type="molecule type" value="Genomic_DNA"/>
</dbReference>
<evidence type="ECO:0000313" key="1">
    <source>
        <dbReference type="EMBL" id="CAG8822417.1"/>
    </source>
</evidence>
<keyword evidence="2" id="KW-1185">Reference proteome</keyword>
<accession>A0ACA9S279</accession>